<dbReference type="GeneID" id="63799842"/>
<dbReference type="AlphaFoldDB" id="A0A1Y1WCJ2"/>
<proteinExistence type="predicted"/>
<evidence type="ECO:0000256" key="1">
    <source>
        <dbReference type="ARBA" id="ARBA00004141"/>
    </source>
</evidence>
<dbReference type="GO" id="GO:0016020">
    <property type="term" value="C:membrane"/>
    <property type="evidence" value="ECO:0007669"/>
    <property type="project" value="UniProtKB-SubCell"/>
</dbReference>
<feature type="transmembrane region" description="Helical" evidence="5">
    <location>
        <begin position="40"/>
        <end position="62"/>
    </location>
</feature>
<keyword evidence="4 5" id="KW-0472">Membrane</keyword>
<dbReference type="OrthoDB" id="3358017at2759"/>
<dbReference type="Pfam" id="PF04479">
    <property type="entry name" value="RTA1"/>
    <property type="match status" value="1"/>
</dbReference>
<evidence type="ECO:0000256" key="5">
    <source>
        <dbReference type="SAM" id="Phobius"/>
    </source>
</evidence>
<evidence type="ECO:0000313" key="7">
    <source>
        <dbReference type="Proteomes" id="UP000193922"/>
    </source>
</evidence>
<sequence>MTLFLLLPPNALALVNHKTLGEIIRTSNVEPRRFWLRPHFVTWFFFASDLFSIAMQGTGGGMSTSESLQTPAKAIALIGLCVQLVFFVCFFFIAVYVWCRTEYVVSTGKHDRDGAEAKTKVM</sequence>
<evidence type="ECO:0000313" key="6">
    <source>
        <dbReference type="EMBL" id="ORX71095.1"/>
    </source>
</evidence>
<dbReference type="Proteomes" id="UP000193922">
    <property type="component" value="Unassembled WGS sequence"/>
</dbReference>
<dbReference type="PANTHER" id="PTHR31465:SF1">
    <property type="entry name" value="PROTEIN RTA1-RELATED"/>
    <property type="match status" value="1"/>
</dbReference>
<keyword evidence="7" id="KW-1185">Reference proteome</keyword>
<protein>
    <submittedName>
        <fullName evidence="6">Uncharacterized protein</fullName>
    </submittedName>
</protein>
<feature type="transmembrane region" description="Helical" evidence="5">
    <location>
        <begin position="74"/>
        <end position="98"/>
    </location>
</feature>
<accession>A0A1Y1WCJ2</accession>
<dbReference type="PANTHER" id="PTHR31465">
    <property type="entry name" value="PROTEIN RTA1-RELATED"/>
    <property type="match status" value="1"/>
</dbReference>
<evidence type="ECO:0000256" key="4">
    <source>
        <dbReference type="ARBA" id="ARBA00023136"/>
    </source>
</evidence>
<name>A0A1Y1WCJ2_9FUNG</name>
<dbReference type="STRING" id="61395.A0A1Y1WCJ2"/>
<organism evidence="6 7">
    <name type="scientific">Linderina pennispora</name>
    <dbReference type="NCBI Taxonomy" id="61395"/>
    <lineage>
        <taxon>Eukaryota</taxon>
        <taxon>Fungi</taxon>
        <taxon>Fungi incertae sedis</taxon>
        <taxon>Zoopagomycota</taxon>
        <taxon>Kickxellomycotina</taxon>
        <taxon>Kickxellomycetes</taxon>
        <taxon>Kickxellales</taxon>
        <taxon>Kickxellaceae</taxon>
        <taxon>Linderina</taxon>
    </lineage>
</organism>
<evidence type="ECO:0000256" key="3">
    <source>
        <dbReference type="ARBA" id="ARBA00022989"/>
    </source>
</evidence>
<dbReference type="EMBL" id="MCFD01000004">
    <property type="protein sequence ID" value="ORX71095.1"/>
    <property type="molecule type" value="Genomic_DNA"/>
</dbReference>
<comment type="caution">
    <text evidence="6">The sequence shown here is derived from an EMBL/GenBank/DDBJ whole genome shotgun (WGS) entry which is preliminary data.</text>
</comment>
<comment type="subcellular location">
    <subcellularLocation>
        <location evidence="1">Membrane</location>
        <topology evidence="1">Multi-pass membrane protein</topology>
    </subcellularLocation>
</comment>
<evidence type="ECO:0000256" key="2">
    <source>
        <dbReference type="ARBA" id="ARBA00022692"/>
    </source>
</evidence>
<keyword evidence="3 5" id="KW-1133">Transmembrane helix</keyword>
<gene>
    <name evidence="6" type="ORF">DL89DRAFT_119694</name>
</gene>
<dbReference type="RefSeq" id="XP_040744610.1">
    <property type="nucleotide sequence ID" value="XM_040883194.1"/>
</dbReference>
<reference evidence="6 7" key="1">
    <citation type="submission" date="2016-07" db="EMBL/GenBank/DDBJ databases">
        <title>Pervasive Adenine N6-methylation of Active Genes in Fungi.</title>
        <authorList>
            <consortium name="DOE Joint Genome Institute"/>
            <person name="Mondo S.J."/>
            <person name="Dannebaum R.O."/>
            <person name="Kuo R.C."/>
            <person name="Labutti K."/>
            <person name="Haridas S."/>
            <person name="Kuo A."/>
            <person name="Salamov A."/>
            <person name="Ahrendt S.R."/>
            <person name="Lipzen A."/>
            <person name="Sullivan W."/>
            <person name="Andreopoulos W.B."/>
            <person name="Clum A."/>
            <person name="Lindquist E."/>
            <person name="Daum C."/>
            <person name="Ramamoorthy G.K."/>
            <person name="Gryganskyi A."/>
            <person name="Culley D."/>
            <person name="Magnuson J.K."/>
            <person name="James T.Y."/>
            <person name="O'Malley M.A."/>
            <person name="Stajich J.E."/>
            <person name="Spatafora J.W."/>
            <person name="Visel A."/>
            <person name="Grigoriev I.V."/>
        </authorList>
    </citation>
    <scope>NUCLEOTIDE SEQUENCE [LARGE SCALE GENOMIC DNA]</scope>
    <source>
        <strain evidence="6 7">ATCC 12442</strain>
    </source>
</reference>
<keyword evidence="2 5" id="KW-0812">Transmembrane</keyword>
<dbReference type="InterPro" id="IPR007568">
    <property type="entry name" value="RTA1"/>
</dbReference>